<evidence type="ECO:0000313" key="2">
    <source>
        <dbReference type="Proteomes" id="UP000515124"/>
    </source>
</evidence>
<reference evidence="3" key="1">
    <citation type="submission" date="2025-08" db="UniProtKB">
        <authorList>
            <consortium name="RefSeq"/>
        </authorList>
    </citation>
    <scope>IDENTIFICATION</scope>
</reference>
<organism evidence="2 3">
    <name type="scientific">Prunus avium</name>
    <name type="common">Cherry</name>
    <name type="synonym">Cerasus avium</name>
    <dbReference type="NCBI Taxonomy" id="42229"/>
    <lineage>
        <taxon>Eukaryota</taxon>
        <taxon>Viridiplantae</taxon>
        <taxon>Streptophyta</taxon>
        <taxon>Embryophyta</taxon>
        <taxon>Tracheophyta</taxon>
        <taxon>Spermatophyta</taxon>
        <taxon>Magnoliopsida</taxon>
        <taxon>eudicotyledons</taxon>
        <taxon>Gunneridae</taxon>
        <taxon>Pentapetalae</taxon>
        <taxon>rosids</taxon>
        <taxon>fabids</taxon>
        <taxon>Rosales</taxon>
        <taxon>Rosaceae</taxon>
        <taxon>Amygdaloideae</taxon>
        <taxon>Amygdaleae</taxon>
        <taxon>Prunus</taxon>
    </lineage>
</organism>
<keyword evidence="1" id="KW-0812">Transmembrane</keyword>
<dbReference type="GeneID" id="110761524"/>
<gene>
    <name evidence="3" type="primary">LOC110761524</name>
</gene>
<sequence>MAKKTDQIEKKCYVSVEFSEQWCIYRIPSKLRNVKNEAYTPQLISIGPFHHGKPELGDMERLKMRYYENFCQRTSRKKEELENFIREKEEDNLRCYAGAIKPDIEFAKVILIDACFILELFLRNCEPEKHENYYLLRSPLLRKAVQQDLILLENQLPYPLLQALYHFANPTYSSSNPRKNVQEKEEADDLHSCLPCFQPCFPISRSTPSRSDDHRMEIEKTEHAYDHPCFQPCFPISRSTTSTSDDHRMETKKTEPAYDHPFLKLTCEFFKEYTKLQPIKNEQVKHFTDLVRYFMWPEKEIMRTENMNWEGNGEYIRTKTIYDVRKLKEAGVKFRPNEGERYVIKRVEDHKCNFKMACFRNMNLKLTKFRARYGEDCIIRNVMALEQLMYPEEAYVCSYFLMLDQLVDTVEDVNALIESHVIVNLLSSSDAVAKLINSLCQEIMVSGTCYTNICSKLKEHYETSFCNRNISILKRVYFKDLWKGSSTIVGLFVLVFSIIGSIKSLMK</sequence>
<dbReference type="InterPro" id="IPR004158">
    <property type="entry name" value="DUF247_pln"/>
</dbReference>
<accession>A0A6P5STX0</accession>
<dbReference type="RefSeq" id="XP_021819699.1">
    <property type="nucleotide sequence ID" value="XM_021964007.1"/>
</dbReference>
<evidence type="ECO:0000313" key="3">
    <source>
        <dbReference type="RefSeq" id="XP_021819699.1"/>
    </source>
</evidence>
<proteinExistence type="predicted"/>
<dbReference type="Proteomes" id="UP000515124">
    <property type="component" value="Unplaced"/>
</dbReference>
<protein>
    <submittedName>
        <fullName evidence="3">UPF0481 protein At3g02645</fullName>
    </submittedName>
</protein>
<feature type="transmembrane region" description="Helical" evidence="1">
    <location>
        <begin position="481"/>
        <end position="502"/>
    </location>
</feature>
<dbReference type="AlphaFoldDB" id="A0A6P5STX0"/>
<dbReference type="Pfam" id="PF03140">
    <property type="entry name" value="DUF247"/>
    <property type="match status" value="1"/>
</dbReference>
<evidence type="ECO:0000256" key="1">
    <source>
        <dbReference type="SAM" id="Phobius"/>
    </source>
</evidence>
<keyword evidence="1" id="KW-0472">Membrane</keyword>
<keyword evidence="2" id="KW-1185">Reference proteome</keyword>
<dbReference type="KEGG" id="pavi:110761524"/>
<name>A0A6P5STX0_PRUAV</name>
<keyword evidence="1" id="KW-1133">Transmembrane helix</keyword>
<dbReference type="PANTHER" id="PTHR31170">
    <property type="entry name" value="BNAC04G53230D PROTEIN"/>
    <property type="match status" value="1"/>
</dbReference>
<dbReference type="PANTHER" id="PTHR31170:SF9">
    <property type="entry name" value="PROTEIN, PUTATIVE (DUF247)-RELATED"/>
    <property type="match status" value="1"/>
</dbReference>